<dbReference type="GO" id="GO:0061630">
    <property type="term" value="F:ubiquitin protein ligase activity"/>
    <property type="evidence" value="ECO:0007669"/>
    <property type="project" value="UniProtKB-EC"/>
</dbReference>
<evidence type="ECO:0000256" key="1">
    <source>
        <dbReference type="ARBA" id="ARBA00000900"/>
    </source>
</evidence>
<evidence type="ECO:0000259" key="9">
    <source>
        <dbReference type="PROSITE" id="PS50089"/>
    </source>
</evidence>
<dbReference type="OrthoDB" id="8062037at2759"/>
<dbReference type="PANTHER" id="PTHR15710:SF108">
    <property type="entry name" value="OS03G0286100 PROTEIN"/>
    <property type="match status" value="1"/>
</dbReference>
<dbReference type="STRING" id="49390.A0A068TQI2"/>
<evidence type="ECO:0000256" key="4">
    <source>
        <dbReference type="ARBA" id="ARBA00022723"/>
    </source>
</evidence>
<evidence type="ECO:0000256" key="7">
    <source>
        <dbReference type="ARBA" id="ARBA00022833"/>
    </source>
</evidence>
<protein>
    <recommendedName>
        <fullName evidence="2">RING-type E3 ubiquitin transferase</fullName>
        <ecNumber evidence="2">2.3.2.27</ecNumber>
    </recommendedName>
</protein>
<dbReference type="PROSITE" id="PS50089">
    <property type="entry name" value="ZF_RING_2"/>
    <property type="match status" value="1"/>
</dbReference>
<dbReference type="SUPFAM" id="SSF57850">
    <property type="entry name" value="RING/U-box"/>
    <property type="match status" value="1"/>
</dbReference>
<dbReference type="PhylomeDB" id="A0A068TQI2"/>
<reference evidence="11" key="1">
    <citation type="journal article" date="2014" name="Science">
        <title>The coffee genome provides insight into the convergent evolution of caffeine biosynthesis.</title>
        <authorList>
            <person name="Denoeud F."/>
            <person name="Carretero-Paulet L."/>
            <person name="Dereeper A."/>
            <person name="Droc G."/>
            <person name="Guyot R."/>
            <person name="Pietrella M."/>
            <person name="Zheng C."/>
            <person name="Alberti A."/>
            <person name="Anthony F."/>
            <person name="Aprea G."/>
            <person name="Aury J.M."/>
            <person name="Bento P."/>
            <person name="Bernard M."/>
            <person name="Bocs S."/>
            <person name="Campa C."/>
            <person name="Cenci A."/>
            <person name="Combes M.C."/>
            <person name="Crouzillat D."/>
            <person name="Da Silva C."/>
            <person name="Daddiego L."/>
            <person name="De Bellis F."/>
            <person name="Dussert S."/>
            <person name="Garsmeur O."/>
            <person name="Gayraud T."/>
            <person name="Guignon V."/>
            <person name="Jahn K."/>
            <person name="Jamilloux V."/>
            <person name="Joet T."/>
            <person name="Labadie K."/>
            <person name="Lan T."/>
            <person name="Leclercq J."/>
            <person name="Lepelley M."/>
            <person name="Leroy T."/>
            <person name="Li L.T."/>
            <person name="Librado P."/>
            <person name="Lopez L."/>
            <person name="Munoz A."/>
            <person name="Noel B."/>
            <person name="Pallavicini A."/>
            <person name="Perrotta G."/>
            <person name="Poncet V."/>
            <person name="Pot D."/>
            <person name="Priyono X."/>
            <person name="Rigoreau M."/>
            <person name="Rouard M."/>
            <person name="Rozas J."/>
            <person name="Tranchant-Dubreuil C."/>
            <person name="VanBuren R."/>
            <person name="Zhang Q."/>
            <person name="Andrade A.C."/>
            <person name="Argout X."/>
            <person name="Bertrand B."/>
            <person name="de Kochko A."/>
            <person name="Graziosi G."/>
            <person name="Henry R.J."/>
            <person name="Jayarama X."/>
            <person name="Ming R."/>
            <person name="Nagai C."/>
            <person name="Rounsley S."/>
            <person name="Sankoff D."/>
            <person name="Giuliano G."/>
            <person name="Albert V.A."/>
            <person name="Wincker P."/>
            <person name="Lashermes P."/>
        </authorList>
    </citation>
    <scope>NUCLEOTIDE SEQUENCE [LARGE SCALE GENOMIC DNA]</scope>
    <source>
        <strain evidence="11">cv. DH200-94</strain>
    </source>
</reference>
<dbReference type="InterPro" id="IPR013083">
    <property type="entry name" value="Znf_RING/FYVE/PHD"/>
</dbReference>
<sequence>MAETTLLQLLRLHQDDDGLDDVIEEVDFSHHQTHPHRHHLDPYWSSDFDAFTLDPSSDFPPSDVLPRGRLSTLHRSSSLLVDSPSDIVSEPESVVTGADLFDRENQVNFVMDLLHQRVEQSQLSSTTCVVIDPEISDADPNFGIHEGNDGMEPTHLDLDLNLGFLGEPTSANVENSGFVAENFEGGDHFVTGLRVVDIGSESDSDINHDVEIDFSADDDDISEGDDDPSLRLCWDSFQIEDHREVNEDFEWEEVDEGVDEREVLSMFLDDDDMPVMAREESADVSRNLDWEVLLDVQNLEAIPENVNEGFNELNFGVNEHDEYNYTAEYEMLFGQFAESENAIIGRPPAAKNVVKSLPLVILCEEDLKKNSLICAVCKDEMGVGEKARQLPCNHRYHGDCILPWLGIRNTCPVCRYELPTDDPDYERRKRDQRAT</sequence>
<dbReference type="GO" id="GO:0008270">
    <property type="term" value="F:zinc ion binding"/>
    <property type="evidence" value="ECO:0007669"/>
    <property type="project" value="UniProtKB-KW"/>
</dbReference>
<dbReference type="Gramene" id="CDO98521">
    <property type="protein sequence ID" value="CDO98521"/>
    <property type="gene ID" value="GSCOC_T00022649001"/>
</dbReference>
<evidence type="ECO:0000313" key="11">
    <source>
        <dbReference type="Proteomes" id="UP000295252"/>
    </source>
</evidence>
<evidence type="ECO:0000256" key="2">
    <source>
        <dbReference type="ARBA" id="ARBA00012483"/>
    </source>
</evidence>
<feature type="domain" description="RING-type" evidence="9">
    <location>
        <begin position="374"/>
        <end position="415"/>
    </location>
</feature>
<name>A0A068TQI2_COFCA</name>
<proteinExistence type="predicted"/>
<dbReference type="Gene3D" id="3.30.40.10">
    <property type="entry name" value="Zinc/RING finger domain, C3HC4 (zinc finger)"/>
    <property type="match status" value="1"/>
</dbReference>
<keyword evidence="7" id="KW-0862">Zinc</keyword>
<dbReference type="PANTHER" id="PTHR15710">
    <property type="entry name" value="E3 UBIQUITIN-PROTEIN LIGASE PRAJA"/>
    <property type="match status" value="1"/>
</dbReference>
<dbReference type="FunCoup" id="A0A068TQI2">
    <property type="interactions" value="716"/>
</dbReference>
<keyword evidence="3" id="KW-0808">Transferase</keyword>
<keyword evidence="11" id="KW-1185">Reference proteome</keyword>
<keyword evidence="4" id="KW-0479">Metal-binding</keyword>
<keyword evidence="6" id="KW-0833">Ubl conjugation pathway</keyword>
<dbReference type="AlphaFoldDB" id="A0A068TQI2"/>
<dbReference type="Pfam" id="PF13639">
    <property type="entry name" value="zf-RING_2"/>
    <property type="match status" value="1"/>
</dbReference>
<dbReference type="InterPro" id="IPR001841">
    <property type="entry name" value="Znf_RING"/>
</dbReference>
<dbReference type="FunFam" id="3.30.40.10:FF:000022">
    <property type="entry name" value="E3 ubiquitin-protein ligase RING1-like"/>
    <property type="match status" value="1"/>
</dbReference>
<dbReference type="EMBL" id="HG739086">
    <property type="protein sequence ID" value="CDO98521.1"/>
    <property type="molecule type" value="Genomic_DNA"/>
</dbReference>
<evidence type="ECO:0000256" key="3">
    <source>
        <dbReference type="ARBA" id="ARBA00022679"/>
    </source>
</evidence>
<dbReference type="Proteomes" id="UP000295252">
    <property type="component" value="Chromosome VI"/>
</dbReference>
<evidence type="ECO:0000256" key="8">
    <source>
        <dbReference type="PROSITE-ProRule" id="PRU00175"/>
    </source>
</evidence>
<comment type="catalytic activity">
    <reaction evidence="1">
        <text>S-ubiquitinyl-[E2 ubiquitin-conjugating enzyme]-L-cysteine + [acceptor protein]-L-lysine = [E2 ubiquitin-conjugating enzyme]-L-cysteine + N(6)-ubiquitinyl-[acceptor protein]-L-lysine.</text>
        <dbReference type="EC" id="2.3.2.27"/>
    </reaction>
</comment>
<dbReference type="EC" id="2.3.2.27" evidence="2"/>
<evidence type="ECO:0000256" key="5">
    <source>
        <dbReference type="ARBA" id="ARBA00022771"/>
    </source>
</evidence>
<accession>A0A068TQI2</accession>
<evidence type="ECO:0000256" key="6">
    <source>
        <dbReference type="ARBA" id="ARBA00022786"/>
    </source>
</evidence>
<dbReference type="GO" id="GO:0005737">
    <property type="term" value="C:cytoplasm"/>
    <property type="evidence" value="ECO:0007669"/>
    <property type="project" value="TreeGrafter"/>
</dbReference>
<dbReference type="InParanoid" id="A0A068TQI2"/>
<dbReference type="SMART" id="SM00184">
    <property type="entry name" value="RING"/>
    <property type="match status" value="1"/>
</dbReference>
<organism evidence="10 11">
    <name type="scientific">Coffea canephora</name>
    <name type="common">Robusta coffee</name>
    <dbReference type="NCBI Taxonomy" id="49390"/>
    <lineage>
        <taxon>Eukaryota</taxon>
        <taxon>Viridiplantae</taxon>
        <taxon>Streptophyta</taxon>
        <taxon>Embryophyta</taxon>
        <taxon>Tracheophyta</taxon>
        <taxon>Spermatophyta</taxon>
        <taxon>Magnoliopsida</taxon>
        <taxon>eudicotyledons</taxon>
        <taxon>Gunneridae</taxon>
        <taxon>Pentapetalae</taxon>
        <taxon>asterids</taxon>
        <taxon>lamiids</taxon>
        <taxon>Gentianales</taxon>
        <taxon>Rubiaceae</taxon>
        <taxon>Ixoroideae</taxon>
        <taxon>Gardenieae complex</taxon>
        <taxon>Bertiereae - Coffeeae clade</taxon>
        <taxon>Coffeeae</taxon>
        <taxon>Coffea</taxon>
    </lineage>
</organism>
<keyword evidence="5 8" id="KW-0863">Zinc-finger</keyword>
<evidence type="ECO:0000313" key="10">
    <source>
        <dbReference type="EMBL" id="CDO98521.1"/>
    </source>
</evidence>
<dbReference type="GO" id="GO:0016567">
    <property type="term" value="P:protein ubiquitination"/>
    <property type="evidence" value="ECO:0007669"/>
    <property type="project" value="TreeGrafter"/>
</dbReference>
<dbReference type="OMA" id="VNEDFEW"/>
<gene>
    <name evidence="10" type="ORF">GSCOC_T00022649001</name>
</gene>